<comment type="caution">
    <text evidence="3">The sequence shown here is derived from an EMBL/GenBank/DDBJ whole genome shotgun (WGS) entry which is preliminary data.</text>
</comment>
<protein>
    <submittedName>
        <fullName evidence="3">Bifunctional oligoribonuclease/PAP phosphatase NrnA</fullName>
    </submittedName>
</protein>
<feature type="domain" description="DHHA1" evidence="2">
    <location>
        <begin position="232"/>
        <end position="324"/>
    </location>
</feature>
<dbReference type="InterPro" id="IPR001667">
    <property type="entry name" value="DDH_dom"/>
</dbReference>
<proteinExistence type="predicted"/>
<evidence type="ECO:0000259" key="2">
    <source>
        <dbReference type="Pfam" id="PF02272"/>
    </source>
</evidence>
<dbReference type="Proteomes" id="UP000627781">
    <property type="component" value="Unassembled WGS sequence"/>
</dbReference>
<dbReference type="InterPro" id="IPR051319">
    <property type="entry name" value="Oligoribo/pAp-PDE_c-di-AMP_PDE"/>
</dbReference>
<dbReference type="RefSeq" id="WP_191767742.1">
    <property type="nucleotide sequence ID" value="NZ_JACSRA010000004.1"/>
</dbReference>
<accession>A0ABR8PQK5</accession>
<sequence>MTLKEISKIILESNKIGLTFHTSPDGDAIGSTLGLLNGLREMGKDVYVISREVIEDNLSFLSLGNEIDGKTAEPVKDTDLVIVLDCGNKERICADLEGYEGTMINIDHHISNDNYGDYNYVDPTAAATAEIVYLLLKAFNFEFNCISEVFQKIGSCLYTSLITDTGSYRHSNVTKRTFNIAGELIGCGVKNDKIHNELFGNKPYNKVKLIGEALNNLELLVDKKVSVIALSMKVLESFGMTNVDTSDIINMVLNIEGVEVALVLKEAEDGVKGSLRSKNEIDVRKIAEIFGGGGHIKASGFKISDMSIDEAKNRIINEIEKEIKI</sequence>
<name>A0ABR8PQK5_9CLOT</name>
<gene>
    <name evidence="3" type="ORF">H9661_03695</name>
</gene>
<dbReference type="InterPro" id="IPR038763">
    <property type="entry name" value="DHH_sf"/>
</dbReference>
<dbReference type="Gene3D" id="3.10.310.30">
    <property type="match status" value="1"/>
</dbReference>
<dbReference type="SUPFAM" id="SSF64182">
    <property type="entry name" value="DHH phosphoesterases"/>
    <property type="match status" value="1"/>
</dbReference>
<evidence type="ECO:0000313" key="4">
    <source>
        <dbReference type="Proteomes" id="UP000627781"/>
    </source>
</evidence>
<dbReference type="Gene3D" id="3.90.1640.10">
    <property type="entry name" value="inorganic pyrophosphatase (n-terminal core)"/>
    <property type="match status" value="1"/>
</dbReference>
<dbReference type="Pfam" id="PF01368">
    <property type="entry name" value="DHH"/>
    <property type="match status" value="1"/>
</dbReference>
<dbReference type="EMBL" id="JACSRA010000004">
    <property type="protein sequence ID" value="MBD7910456.1"/>
    <property type="molecule type" value="Genomic_DNA"/>
</dbReference>
<evidence type="ECO:0000259" key="1">
    <source>
        <dbReference type="Pfam" id="PF01368"/>
    </source>
</evidence>
<feature type="domain" description="DDH" evidence="1">
    <location>
        <begin position="15"/>
        <end position="145"/>
    </location>
</feature>
<dbReference type="Pfam" id="PF02272">
    <property type="entry name" value="DHHA1"/>
    <property type="match status" value="1"/>
</dbReference>
<reference evidence="3 4" key="1">
    <citation type="submission" date="2020-08" db="EMBL/GenBank/DDBJ databases">
        <title>A Genomic Blueprint of the Chicken Gut Microbiome.</title>
        <authorList>
            <person name="Gilroy R."/>
            <person name="Ravi A."/>
            <person name="Getino M."/>
            <person name="Pursley I."/>
            <person name="Horton D.L."/>
            <person name="Alikhan N.-F."/>
            <person name="Baker D."/>
            <person name="Gharbi K."/>
            <person name="Hall N."/>
            <person name="Watson M."/>
            <person name="Adriaenssens E.M."/>
            <person name="Foster-Nyarko E."/>
            <person name="Jarju S."/>
            <person name="Secka A."/>
            <person name="Antonio M."/>
            <person name="Oren A."/>
            <person name="Chaudhuri R."/>
            <person name="La Ragione R.M."/>
            <person name="Hildebrand F."/>
            <person name="Pallen M.J."/>
        </authorList>
    </citation>
    <scope>NUCLEOTIDE SEQUENCE [LARGE SCALE GENOMIC DNA]</scope>
    <source>
        <strain evidence="3 4">Sa3CVN1</strain>
    </source>
</reference>
<evidence type="ECO:0000313" key="3">
    <source>
        <dbReference type="EMBL" id="MBD7910456.1"/>
    </source>
</evidence>
<dbReference type="PANTHER" id="PTHR47618:SF1">
    <property type="entry name" value="BIFUNCTIONAL OLIGORIBONUCLEASE AND PAP PHOSPHATASE NRNA"/>
    <property type="match status" value="1"/>
</dbReference>
<dbReference type="InterPro" id="IPR003156">
    <property type="entry name" value="DHHA1_dom"/>
</dbReference>
<organism evidence="3 4">
    <name type="scientific">Clostridium cibarium</name>
    <dbReference type="NCBI Taxonomy" id="2762247"/>
    <lineage>
        <taxon>Bacteria</taxon>
        <taxon>Bacillati</taxon>
        <taxon>Bacillota</taxon>
        <taxon>Clostridia</taxon>
        <taxon>Eubacteriales</taxon>
        <taxon>Clostridiaceae</taxon>
        <taxon>Clostridium</taxon>
    </lineage>
</organism>
<keyword evidence="4" id="KW-1185">Reference proteome</keyword>
<dbReference type="PANTHER" id="PTHR47618">
    <property type="entry name" value="BIFUNCTIONAL OLIGORIBONUCLEASE AND PAP PHOSPHATASE NRNA"/>
    <property type="match status" value="1"/>
</dbReference>